<evidence type="ECO:0000256" key="13">
    <source>
        <dbReference type="PIRNR" id="PIRNR006107"/>
    </source>
</evidence>
<dbReference type="Gene3D" id="3.40.50.300">
    <property type="entry name" value="P-loop containing nucleotide triphosphate hydrolases"/>
    <property type="match status" value="1"/>
</dbReference>
<comment type="domain">
    <text evidence="13">The N-terminal region seems to be important for proper quaternary structure. The C-terminal region contains the substrate-binding site.</text>
</comment>
<comment type="catalytic activity">
    <reaction evidence="1 13">
        <text>acetyl-CoA + phosphate = acetyl phosphate + CoA</text>
        <dbReference type="Rhea" id="RHEA:19521"/>
        <dbReference type="ChEBI" id="CHEBI:22191"/>
        <dbReference type="ChEBI" id="CHEBI:43474"/>
        <dbReference type="ChEBI" id="CHEBI:57287"/>
        <dbReference type="ChEBI" id="CHEBI:57288"/>
        <dbReference type="EC" id="2.3.1.8"/>
    </reaction>
</comment>
<dbReference type="InterPro" id="IPR010766">
    <property type="entry name" value="DRTGG"/>
</dbReference>
<evidence type="ECO:0000256" key="5">
    <source>
        <dbReference type="ARBA" id="ARBA00009786"/>
    </source>
</evidence>
<dbReference type="NCBIfam" id="NF007233">
    <property type="entry name" value="PRK09653.1"/>
    <property type="match status" value="1"/>
</dbReference>
<dbReference type="CDD" id="cd03109">
    <property type="entry name" value="DTBS"/>
    <property type="match status" value="1"/>
</dbReference>
<dbReference type="STRING" id="1121387.GCA_000429885_02203"/>
<dbReference type="OrthoDB" id="9808984at2"/>
<dbReference type="EMBL" id="LT906453">
    <property type="protein sequence ID" value="SNV22473.1"/>
    <property type="molecule type" value="Genomic_DNA"/>
</dbReference>
<evidence type="ECO:0000256" key="8">
    <source>
        <dbReference type="ARBA" id="ARBA00022490"/>
    </source>
</evidence>
<name>A0A239VL47_9MICO</name>
<dbReference type="InterPro" id="IPR028979">
    <property type="entry name" value="Ser_kin/Pase_Hpr-like_N_sf"/>
</dbReference>
<dbReference type="SUPFAM" id="SSF52540">
    <property type="entry name" value="P-loop containing nucleoside triphosphate hydrolases"/>
    <property type="match status" value="1"/>
</dbReference>
<evidence type="ECO:0000259" key="14">
    <source>
        <dbReference type="Pfam" id="PF01515"/>
    </source>
</evidence>
<dbReference type="InterPro" id="IPR042112">
    <property type="entry name" value="P_AcTrfase_dom2"/>
</dbReference>
<dbReference type="SUPFAM" id="SSF53659">
    <property type="entry name" value="Isocitrate/Isopropylmalate dehydrogenase-like"/>
    <property type="match status" value="1"/>
</dbReference>
<dbReference type="InterPro" id="IPR027417">
    <property type="entry name" value="P-loop_NTPase"/>
</dbReference>
<evidence type="ECO:0000256" key="11">
    <source>
        <dbReference type="ARBA" id="ARBA00031108"/>
    </source>
</evidence>
<sequence length="688" mass="72726">MSRRILVVPANHAAGVKAVCHGLLHALDERGVEVGYIKPLAGPDSHGADTSAQLVSLVTALQPPTPIPGAHIDALMSRNLVDSLMEEVVELAEPVLSDHEVVIIEGLAQEDEAPWADDLNAALARTLDAEVVLVVNGSDRTPEHVAERLGVALPHYQIGESSRVVGVVLNRLPSSTSEATKPYTDAVEARELRVIATITQDPTLAEPRMKDVADQLGLQSVNPGDSDRRVKGFVIGAQAIPGALPHLKEGHVLIAPGDRHDILMAACLAELNGTKLAGIVLSAGIGIDPAVATLCGTAMSNGLPIYMNNAPTYETSYAITHLSDSIPTDDEVRVRRVMESVSSRLEQSWIDAITQSTSHNRLSPAAFRRQLTTLAARANKRIVLPEGSEPRTVDAAITCHEKGIARCVLLAPRSEVEAVAASLGRVLPEDIEIIDPSEPAKRYVDALVERRKHKGMTEAMAKDALGDTVVLGTMMLHLDEVDGLVSGAVHTTANTIRPALQILGTKPGASLVSSVFFMGLPDEVLVYGDCAVNPDPNADQLADIAIQSADSAKAFGLDPRVAMISFSTGSSGSGADIEKVKAATERIHELRPDILVDGPLQYDAATTTSVAQSKAPESPVAGQANVFVFPDLNTGNTTYKAVQRSASVISIGPMLQGIAKPVNDLSRGALVEDIVYTIALTSIQADAQ</sequence>
<comment type="pathway">
    <text evidence="3 13">Metabolic intermediate biosynthesis; acetyl-CoA biosynthesis; acetyl-CoA from acetate: step 2/2.</text>
</comment>
<evidence type="ECO:0000313" key="16">
    <source>
        <dbReference type="EMBL" id="SNV22473.1"/>
    </source>
</evidence>
<dbReference type="NCBIfam" id="TIGR00651">
    <property type="entry name" value="pta"/>
    <property type="match status" value="1"/>
</dbReference>
<comment type="subcellular location">
    <subcellularLocation>
        <location evidence="2 13">Cytoplasm</location>
    </subcellularLocation>
</comment>
<dbReference type="InterPro" id="IPR002505">
    <property type="entry name" value="PTA_PTB"/>
</dbReference>
<keyword evidence="9 13" id="KW-0808">Transferase</keyword>
<dbReference type="RefSeq" id="WP_028327730.1">
    <property type="nucleotide sequence ID" value="NZ_JAAFNI010000001.1"/>
</dbReference>
<evidence type="ECO:0000313" key="17">
    <source>
        <dbReference type="Proteomes" id="UP000242637"/>
    </source>
</evidence>
<gene>
    <name evidence="16" type="primary">pta_3</name>
    <name evidence="16" type="ORF">SAMEA4475696_01537</name>
</gene>
<dbReference type="InterPro" id="IPR004614">
    <property type="entry name" value="P_AcTrfase"/>
</dbReference>
<evidence type="ECO:0000259" key="15">
    <source>
        <dbReference type="Pfam" id="PF07085"/>
    </source>
</evidence>
<dbReference type="Pfam" id="PF01515">
    <property type="entry name" value="PTA_PTB"/>
    <property type="match status" value="1"/>
</dbReference>
<dbReference type="GO" id="GO:0008959">
    <property type="term" value="F:phosphate acetyltransferase activity"/>
    <property type="evidence" value="ECO:0007669"/>
    <property type="project" value="UniProtKB-EC"/>
</dbReference>
<dbReference type="GO" id="GO:0005737">
    <property type="term" value="C:cytoplasm"/>
    <property type="evidence" value="ECO:0007669"/>
    <property type="project" value="UniProtKB-SubCell"/>
</dbReference>
<dbReference type="PANTHER" id="PTHR43356:SF3">
    <property type="entry name" value="PHOSPHATE ACETYLTRANSFERASE"/>
    <property type="match status" value="1"/>
</dbReference>
<accession>A0A239VL47</accession>
<feature type="domain" description="Phosphate acetyl/butaryl transferase" evidence="14">
    <location>
        <begin position="367"/>
        <end position="681"/>
    </location>
</feature>
<evidence type="ECO:0000256" key="1">
    <source>
        <dbReference type="ARBA" id="ARBA00000705"/>
    </source>
</evidence>
<comment type="function">
    <text evidence="12 13">Involved in acetate metabolism.</text>
</comment>
<evidence type="ECO:0000256" key="3">
    <source>
        <dbReference type="ARBA" id="ARBA00004989"/>
    </source>
</evidence>
<dbReference type="AlphaFoldDB" id="A0A239VL47"/>
<dbReference type="NCBIfam" id="NF004167">
    <property type="entry name" value="PRK05632.1"/>
    <property type="match status" value="1"/>
</dbReference>
<evidence type="ECO:0000256" key="4">
    <source>
        <dbReference type="ARBA" id="ARBA00008756"/>
    </source>
</evidence>
<dbReference type="SUPFAM" id="SSF75138">
    <property type="entry name" value="HprK N-terminal domain-like"/>
    <property type="match status" value="1"/>
</dbReference>
<dbReference type="KEGG" id="dco:SAMEA4475696_1537"/>
<organism evidence="16 17">
    <name type="scientific">Dermatophilus congolensis</name>
    <dbReference type="NCBI Taxonomy" id="1863"/>
    <lineage>
        <taxon>Bacteria</taxon>
        <taxon>Bacillati</taxon>
        <taxon>Actinomycetota</taxon>
        <taxon>Actinomycetes</taxon>
        <taxon>Micrococcales</taxon>
        <taxon>Dermatophilaceae</taxon>
        <taxon>Dermatophilus</taxon>
    </lineage>
</organism>
<evidence type="ECO:0000256" key="12">
    <source>
        <dbReference type="ARBA" id="ARBA00049955"/>
    </source>
</evidence>
<comment type="similarity">
    <text evidence="4 13">In the C-terminal section; belongs to the phosphate acetyltransferase and butyryltransferase family.</text>
</comment>
<feature type="domain" description="DRTGG" evidence="15">
    <location>
        <begin position="212"/>
        <end position="321"/>
    </location>
</feature>
<dbReference type="Proteomes" id="UP000242637">
    <property type="component" value="Chromosome 1"/>
</dbReference>
<dbReference type="GeneID" id="63459747"/>
<protein>
    <recommendedName>
        <fullName evidence="7 13">Phosphate acetyltransferase</fullName>
        <ecNumber evidence="6 13">2.3.1.8</ecNumber>
    </recommendedName>
    <alternativeName>
        <fullName evidence="11 13">Phosphotransacetylase</fullName>
    </alternativeName>
</protein>
<evidence type="ECO:0000256" key="10">
    <source>
        <dbReference type="ARBA" id="ARBA00023315"/>
    </source>
</evidence>
<dbReference type="PANTHER" id="PTHR43356">
    <property type="entry name" value="PHOSPHATE ACETYLTRANSFERASE"/>
    <property type="match status" value="1"/>
</dbReference>
<dbReference type="Gene3D" id="3.40.1390.20">
    <property type="entry name" value="HprK N-terminal domain-like"/>
    <property type="match status" value="1"/>
</dbReference>
<dbReference type="PIRSF" id="PIRSF006107">
    <property type="entry name" value="PhpActrans_proteobac"/>
    <property type="match status" value="1"/>
</dbReference>
<keyword evidence="10 13" id="KW-0012">Acyltransferase</keyword>
<evidence type="ECO:0000256" key="6">
    <source>
        <dbReference type="ARBA" id="ARBA00012707"/>
    </source>
</evidence>
<comment type="similarity">
    <text evidence="5 13">In the N-terminal section; belongs to the CobB/CobQ family.</text>
</comment>
<dbReference type="InterPro" id="IPR050500">
    <property type="entry name" value="Phos_Acetyltrans/Butyryltrans"/>
</dbReference>
<evidence type="ECO:0000256" key="2">
    <source>
        <dbReference type="ARBA" id="ARBA00004496"/>
    </source>
</evidence>
<dbReference type="InterPro" id="IPR042113">
    <property type="entry name" value="P_AcTrfase_dom1"/>
</dbReference>
<dbReference type="Gene3D" id="3.40.50.10750">
    <property type="entry name" value="Isocitrate/Isopropylmalate dehydrogenase-like"/>
    <property type="match status" value="1"/>
</dbReference>
<dbReference type="FunFam" id="3.40.50.10750:FF:000001">
    <property type="entry name" value="Phosphate acetyltransferase"/>
    <property type="match status" value="1"/>
</dbReference>
<reference evidence="16 17" key="1">
    <citation type="submission" date="2017-06" db="EMBL/GenBank/DDBJ databases">
        <authorList>
            <consortium name="Pathogen Informatics"/>
        </authorList>
    </citation>
    <scope>NUCLEOTIDE SEQUENCE [LARGE SCALE GENOMIC DNA]</scope>
    <source>
        <strain evidence="16 17">NCTC13039</strain>
    </source>
</reference>
<keyword evidence="17" id="KW-1185">Reference proteome</keyword>
<dbReference type="GO" id="GO:0006085">
    <property type="term" value="P:acetyl-CoA biosynthetic process"/>
    <property type="evidence" value="ECO:0007669"/>
    <property type="project" value="UniProtKB-UniPathway"/>
</dbReference>
<dbReference type="Gene3D" id="3.40.50.10950">
    <property type="match status" value="1"/>
</dbReference>
<keyword evidence="8 13" id="KW-0963">Cytoplasm</keyword>
<dbReference type="Pfam" id="PF07085">
    <property type="entry name" value="DRTGG"/>
    <property type="match status" value="1"/>
</dbReference>
<dbReference type="Pfam" id="PF13500">
    <property type="entry name" value="AAA_26"/>
    <property type="match status" value="1"/>
</dbReference>
<dbReference type="EC" id="2.3.1.8" evidence="6 13"/>
<evidence type="ECO:0000256" key="7">
    <source>
        <dbReference type="ARBA" id="ARBA00021528"/>
    </source>
</evidence>
<proteinExistence type="inferred from homology"/>
<dbReference type="InterPro" id="IPR016475">
    <property type="entry name" value="P-Actrans_bac"/>
</dbReference>
<dbReference type="UniPathway" id="UPA00340">
    <property type="reaction ID" value="UER00459"/>
</dbReference>
<evidence type="ECO:0000256" key="9">
    <source>
        <dbReference type="ARBA" id="ARBA00022679"/>
    </source>
</evidence>